<dbReference type="Proteomes" id="UP000193100">
    <property type="component" value="Chromosome"/>
</dbReference>
<dbReference type="STRING" id="1420917.AU15_16545"/>
<feature type="transmembrane region" description="Helical" evidence="1">
    <location>
        <begin position="7"/>
        <end position="31"/>
    </location>
</feature>
<dbReference type="RefSeq" id="WP_085681483.1">
    <property type="nucleotide sequence ID" value="NZ_CP020931.1"/>
</dbReference>
<protein>
    <recommendedName>
        <fullName evidence="4">Toxin CptA</fullName>
    </recommendedName>
</protein>
<organism evidence="2 3">
    <name type="scientific">Marinobacter salarius</name>
    <dbReference type="NCBI Taxonomy" id="1420917"/>
    <lineage>
        <taxon>Bacteria</taxon>
        <taxon>Pseudomonadati</taxon>
        <taxon>Pseudomonadota</taxon>
        <taxon>Gammaproteobacteria</taxon>
        <taxon>Pseudomonadales</taxon>
        <taxon>Marinobacteraceae</taxon>
        <taxon>Marinobacter</taxon>
    </lineage>
</organism>
<dbReference type="GeneID" id="77257063"/>
<accession>A0A1W6KCQ2</accession>
<dbReference type="AlphaFoldDB" id="A0A1W6KCQ2"/>
<keyword evidence="1" id="KW-0472">Membrane</keyword>
<evidence type="ECO:0000313" key="3">
    <source>
        <dbReference type="Proteomes" id="UP000193100"/>
    </source>
</evidence>
<keyword evidence="1" id="KW-0812">Transmembrane</keyword>
<keyword evidence="1" id="KW-1133">Transmembrane helix</keyword>
<dbReference type="EMBL" id="CP020931">
    <property type="protein sequence ID" value="ARM85181.1"/>
    <property type="molecule type" value="Genomic_DNA"/>
</dbReference>
<evidence type="ECO:0000256" key="1">
    <source>
        <dbReference type="SAM" id="Phobius"/>
    </source>
</evidence>
<evidence type="ECO:0008006" key="4">
    <source>
        <dbReference type="Google" id="ProtNLM"/>
    </source>
</evidence>
<reference evidence="2 3" key="1">
    <citation type="submission" date="2017-04" db="EMBL/GenBank/DDBJ databases">
        <title>Genome Sequence of Marinobacter salarius strain SMR5 Isolated from a culture of the Diatom Skeletonema marinoi.</title>
        <authorList>
            <person name="Topel M."/>
            <person name="Pinder M.I.M."/>
            <person name="Johansson O.N."/>
            <person name="Kourtchenko O."/>
            <person name="Godhe A."/>
            <person name="Clarke A.K."/>
        </authorList>
    </citation>
    <scope>NUCLEOTIDE SEQUENCE [LARGE SCALE GENOMIC DNA]</scope>
    <source>
        <strain evidence="2 3">SMR5</strain>
    </source>
</reference>
<gene>
    <name evidence="2" type="ORF">MARSALSMR5_03138</name>
</gene>
<name>A0A1W6KCQ2_9GAMM</name>
<sequence length="162" mass="17680">MSSRIELALIPSHAVGLLCALPWLALTLFVAAVASEFSPLLLVLAIPSLVGAVFQYRRTGLLVGPAAVTGLRVEGEQLYVRLRSGQDRAVLVADESRLGAHFAILKLRYSGTISCTYPVVLVAVTPRFRNIPSDAFRRLRVWLRLSRTSGSKASGRQTQEIH</sequence>
<evidence type="ECO:0000313" key="2">
    <source>
        <dbReference type="EMBL" id="ARM85181.1"/>
    </source>
</evidence>
<proteinExistence type="predicted"/>